<feature type="domain" description="PAC" evidence="2">
    <location>
        <begin position="533"/>
        <end position="587"/>
    </location>
</feature>
<dbReference type="SUPFAM" id="SSF55785">
    <property type="entry name" value="PYP-like sensor domain (PAS domain)"/>
    <property type="match status" value="3"/>
</dbReference>
<dbReference type="PROSITE" id="PS51832">
    <property type="entry name" value="HD_GYP"/>
    <property type="match status" value="1"/>
</dbReference>
<dbReference type="SMART" id="SM00091">
    <property type="entry name" value="PAS"/>
    <property type="match status" value="3"/>
</dbReference>
<dbReference type="AlphaFoldDB" id="A0A7X5HW94"/>
<dbReference type="InterPro" id="IPR035965">
    <property type="entry name" value="PAS-like_dom_sf"/>
</dbReference>
<proteinExistence type="predicted"/>
<keyword evidence="6" id="KW-1185">Reference proteome</keyword>
<dbReference type="InterPro" id="IPR052155">
    <property type="entry name" value="Biofilm_reg_signaling"/>
</dbReference>
<sequence length="932" mass="105684">MERINREGNDTGEDGHAGKRLLAEKIALHETFTQIVESFVREDGNGADGGFAGKVVRALELVGRHVSADRGYIFEYRFDQGVCNNTFEWCNHGILSQKDGLQGIPLGRVPEWVAAHKEGKALHLPDVRALPPDDYLRMVLDPQEVKSLIVLPMEDQGRFYGFIGFDSIRRRHAYTEDEQMILAKLGDILLGALRRKDMETRLQESEARYRTLVANVPGAIFRCGDDPDRTMDYISGEIGTITGHPPGSFTGTGTGSCTGKRGFAAVIHQEDREEVRERIRQAVEAYRPYMLDYRILHKDGSVRWVRERGRGVYGDRRELLHISGVLFDVTEQKETEEALARSEEKYRSLVENLREVVYRVDRNATLQYVSPNILALSGYRQEEVVGGSLLEHIHPADRGKAMDRLKRDLEDTRSEFECRFFTKDGQTRWISSKSSPVLKNGQVVGFQGASRDITERKRAEEQERFYSTVLMNISDAIVVTDEDFRITHCNRKMEELYGYTRKELLGRRPDLLNAEPEAGEVQEDIYGKVSAGMDYEGESLNLRKDGSTFLCEYKVTPILGEDGTPYAYIGIQRDVTLKRQRERQIEYLSFHDQLTGLYNRRYLEDARTRLDTPRNLPFSIMVLDVNGMKLVNDAFGHDMGDRLLRAVADLVKNACREDDIVARVGGDEFVILLPKTSGEQAESIRNRILKAAAKADLEPVVVSLAVGYGVKTSQEEDILEVQKETDARMYEDKVRYGKTMRSQSMSLILRNINLKHDRERSHAERVSRYCGEIALALGLGHREENDLKTLGAIHDAGKIVIPGEILNKEGELTPEEWEVVRRHPEIGYQLVRNVDEYASLADYVHHHHENWDGTGYPAGLQGEEIPLPSRIVAVADAYEAMTAQKPYGKSRTGEEALEELERCAGTRFDPKVVEAFLRIRQKGSPDRSGPQI</sequence>
<dbReference type="PANTHER" id="PTHR44757:SF2">
    <property type="entry name" value="BIOFILM ARCHITECTURE MAINTENANCE PROTEIN MBAA"/>
    <property type="match status" value="1"/>
</dbReference>
<dbReference type="InterPro" id="IPR029016">
    <property type="entry name" value="GAF-like_dom_sf"/>
</dbReference>
<feature type="domain" description="GGDEF" evidence="3">
    <location>
        <begin position="616"/>
        <end position="746"/>
    </location>
</feature>
<dbReference type="InterPro" id="IPR043128">
    <property type="entry name" value="Rev_trsase/Diguanyl_cyclase"/>
</dbReference>
<dbReference type="Gene3D" id="3.30.450.20">
    <property type="entry name" value="PAS domain"/>
    <property type="match status" value="3"/>
</dbReference>
<dbReference type="SMART" id="SM00267">
    <property type="entry name" value="GGDEF"/>
    <property type="match status" value="1"/>
</dbReference>
<dbReference type="SMART" id="SM00065">
    <property type="entry name" value="GAF"/>
    <property type="match status" value="1"/>
</dbReference>
<dbReference type="Pfam" id="PF00990">
    <property type="entry name" value="GGDEF"/>
    <property type="match status" value="1"/>
</dbReference>
<feature type="domain" description="PAC" evidence="2">
    <location>
        <begin position="414"/>
        <end position="465"/>
    </location>
</feature>
<dbReference type="Proteomes" id="UP000461585">
    <property type="component" value="Unassembled WGS sequence"/>
</dbReference>
<evidence type="ECO:0000313" key="6">
    <source>
        <dbReference type="Proteomes" id="UP000461585"/>
    </source>
</evidence>
<feature type="domain" description="HD-GYP" evidence="4">
    <location>
        <begin position="737"/>
        <end position="932"/>
    </location>
</feature>
<dbReference type="InterPro" id="IPR000700">
    <property type="entry name" value="PAS-assoc_C"/>
</dbReference>
<feature type="domain" description="PAS" evidence="1">
    <location>
        <begin position="462"/>
        <end position="507"/>
    </location>
</feature>
<dbReference type="CDD" id="cd00130">
    <property type="entry name" value="PAS"/>
    <property type="match status" value="3"/>
</dbReference>
<dbReference type="CDD" id="cd01949">
    <property type="entry name" value="GGDEF"/>
    <property type="match status" value="1"/>
</dbReference>
<dbReference type="CDD" id="cd00077">
    <property type="entry name" value="HDc"/>
    <property type="match status" value="1"/>
</dbReference>
<dbReference type="InterPro" id="IPR013655">
    <property type="entry name" value="PAS_fold_3"/>
</dbReference>
<evidence type="ECO:0000259" key="4">
    <source>
        <dbReference type="PROSITE" id="PS51832"/>
    </source>
</evidence>
<evidence type="ECO:0000259" key="2">
    <source>
        <dbReference type="PROSITE" id="PS50113"/>
    </source>
</evidence>
<dbReference type="InterPro" id="IPR000160">
    <property type="entry name" value="GGDEF_dom"/>
</dbReference>
<evidence type="ECO:0000313" key="5">
    <source>
        <dbReference type="EMBL" id="NDL67795.1"/>
    </source>
</evidence>
<dbReference type="InterPro" id="IPR000014">
    <property type="entry name" value="PAS"/>
</dbReference>
<dbReference type="SMART" id="SM00471">
    <property type="entry name" value="HDc"/>
    <property type="match status" value="1"/>
</dbReference>
<dbReference type="InterPro" id="IPR037522">
    <property type="entry name" value="HD_GYP_dom"/>
</dbReference>
<dbReference type="Pfam" id="PF08447">
    <property type="entry name" value="PAS_3"/>
    <property type="match status" value="2"/>
</dbReference>
<feature type="domain" description="PAC" evidence="2">
    <location>
        <begin position="289"/>
        <end position="341"/>
    </location>
</feature>
<dbReference type="Pfam" id="PF01590">
    <property type="entry name" value="GAF"/>
    <property type="match status" value="1"/>
</dbReference>
<feature type="domain" description="PAS" evidence="1">
    <location>
        <begin position="342"/>
        <end position="412"/>
    </location>
</feature>
<dbReference type="PROSITE" id="PS50887">
    <property type="entry name" value="GGDEF"/>
    <property type="match status" value="1"/>
</dbReference>
<organism evidence="5 6">
    <name type="scientific">Anaerotalea alkaliphila</name>
    <dbReference type="NCBI Taxonomy" id="2662126"/>
    <lineage>
        <taxon>Bacteria</taxon>
        <taxon>Bacillati</taxon>
        <taxon>Bacillota</taxon>
        <taxon>Clostridia</taxon>
        <taxon>Eubacteriales</taxon>
        <taxon>Anaerotalea</taxon>
    </lineage>
</organism>
<dbReference type="InterPro" id="IPR003018">
    <property type="entry name" value="GAF"/>
</dbReference>
<dbReference type="Gene3D" id="3.30.450.40">
    <property type="match status" value="1"/>
</dbReference>
<dbReference type="SUPFAM" id="SSF55073">
    <property type="entry name" value="Nucleotide cyclase"/>
    <property type="match status" value="1"/>
</dbReference>
<dbReference type="SUPFAM" id="SSF55781">
    <property type="entry name" value="GAF domain-like"/>
    <property type="match status" value="1"/>
</dbReference>
<evidence type="ECO:0000259" key="3">
    <source>
        <dbReference type="PROSITE" id="PS50887"/>
    </source>
</evidence>
<dbReference type="Gene3D" id="1.10.3210.10">
    <property type="entry name" value="Hypothetical protein af1432"/>
    <property type="match status" value="1"/>
</dbReference>
<dbReference type="NCBIfam" id="TIGR00229">
    <property type="entry name" value="sensory_box"/>
    <property type="match status" value="3"/>
</dbReference>
<accession>A0A7X5HW94</accession>
<name>A0A7X5HW94_9FIRM</name>
<feature type="domain" description="PAS" evidence="1">
    <location>
        <begin position="205"/>
        <end position="286"/>
    </location>
</feature>
<dbReference type="Gene3D" id="3.30.70.270">
    <property type="match status" value="1"/>
</dbReference>
<dbReference type="PANTHER" id="PTHR44757">
    <property type="entry name" value="DIGUANYLATE CYCLASE DGCP"/>
    <property type="match status" value="1"/>
</dbReference>
<dbReference type="RefSeq" id="WP_162370523.1">
    <property type="nucleotide sequence ID" value="NZ_JAAEEH010000021.1"/>
</dbReference>
<dbReference type="Pfam" id="PF13426">
    <property type="entry name" value="PAS_9"/>
    <property type="match status" value="1"/>
</dbReference>
<dbReference type="PROSITE" id="PS50112">
    <property type="entry name" value="PAS"/>
    <property type="match status" value="3"/>
</dbReference>
<evidence type="ECO:0000259" key="1">
    <source>
        <dbReference type="PROSITE" id="PS50112"/>
    </source>
</evidence>
<reference evidence="5 6" key="1">
    <citation type="submission" date="2020-01" db="EMBL/GenBank/DDBJ databases">
        <title>Anaeroalcalibacter tamaniensis gen. nov., sp. nov., moderately halophilic strictly anaerobic fermenter bacterium from mud volcano of Taman peninsula.</title>
        <authorList>
            <person name="Frolova A."/>
            <person name="Merkel A.Y."/>
            <person name="Slobodkin A.I."/>
        </authorList>
    </citation>
    <scope>NUCLEOTIDE SEQUENCE [LARGE SCALE GENOMIC DNA]</scope>
    <source>
        <strain evidence="5 6">F-3ap</strain>
    </source>
</reference>
<dbReference type="SUPFAM" id="SSF109604">
    <property type="entry name" value="HD-domain/PDEase-like"/>
    <property type="match status" value="1"/>
</dbReference>
<protein>
    <submittedName>
        <fullName evidence="5">PAS domain S-box protein</fullName>
    </submittedName>
</protein>
<dbReference type="SMART" id="SM00086">
    <property type="entry name" value="PAC"/>
    <property type="match status" value="3"/>
</dbReference>
<dbReference type="InterPro" id="IPR001610">
    <property type="entry name" value="PAC"/>
</dbReference>
<dbReference type="NCBIfam" id="TIGR00254">
    <property type="entry name" value="GGDEF"/>
    <property type="match status" value="1"/>
</dbReference>
<dbReference type="InterPro" id="IPR003607">
    <property type="entry name" value="HD/PDEase_dom"/>
</dbReference>
<gene>
    <name evidence="5" type="ORF">GXN74_08595</name>
</gene>
<comment type="caution">
    <text evidence="5">The sequence shown here is derived from an EMBL/GenBank/DDBJ whole genome shotgun (WGS) entry which is preliminary data.</text>
</comment>
<dbReference type="PROSITE" id="PS50113">
    <property type="entry name" value="PAC"/>
    <property type="match status" value="3"/>
</dbReference>
<dbReference type="Pfam" id="PF13487">
    <property type="entry name" value="HD_5"/>
    <property type="match status" value="1"/>
</dbReference>
<dbReference type="InterPro" id="IPR029787">
    <property type="entry name" value="Nucleotide_cyclase"/>
</dbReference>
<dbReference type="EMBL" id="JAAEEH010000021">
    <property type="protein sequence ID" value="NDL67795.1"/>
    <property type="molecule type" value="Genomic_DNA"/>
</dbReference>